<dbReference type="Proteomes" id="UP000887565">
    <property type="component" value="Unplaced"/>
</dbReference>
<feature type="compositionally biased region" description="Basic and acidic residues" evidence="1">
    <location>
        <begin position="7"/>
        <end position="26"/>
    </location>
</feature>
<evidence type="ECO:0000256" key="1">
    <source>
        <dbReference type="SAM" id="MobiDB-lite"/>
    </source>
</evidence>
<dbReference type="AlphaFoldDB" id="A0A915LAI3"/>
<feature type="compositionally biased region" description="Low complexity" evidence="1">
    <location>
        <begin position="86"/>
        <end position="98"/>
    </location>
</feature>
<proteinExistence type="predicted"/>
<dbReference type="WBParaSite" id="nRc.2.0.1.t48135-RA">
    <property type="protein sequence ID" value="nRc.2.0.1.t48135-RA"/>
    <property type="gene ID" value="nRc.2.0.1.g48135"/>
</dbReference>
<reference evidence="3" key="1">
    <citation type="submission" date="2022-11" db="UniProtKB">
        <authorList>
            <consortium name="WormBaseParasite"/>
        </authorList>
    </citation>
    <scope>IDENTIFICATION</scope>
</reference>
<name>A0A915LAI3_ROMCU</name>
<accession>A0A915LAI3</accession>
<evidence type="ECO:0000313" key="2">
    <source>
        <dbReference type="Proteomes" id="UP000887565"/>
    </source>
</evidence>
<keyword evidence="2" id="KW-1185">Reference proteome</keyword>
<organism evidence="2 3">
    <name type="scientific">Romanomermis culicivorax</name>
    <name type="common">Nematode worm</name>
    <dbReference type="NCBI Taxonomy" id="13658"/>
    <lineage>
        <taxon>Eukaryota</taxon>
        <taxon>Metazoa</taxon>
        <taxon>Ecdysozoa</taxon>
        <taxon>Nematoda</taxon>
        <taxon>Enoplea</taxon>
        <taxon>Dorylaimia</taxon>
        <taxon>Mermithida</taxon>
        <taxon>Mermithoidea</taxon>
        <taxon>Mermithidae</taxon>
        <taxon>Romanomermis</taxon>
    </lineage>
</organism>
<feature type="region of interest" description="Disordered" evidence="1">
    <location>
        <begin position="1"/>
        <end position="98"/>
    </location>
</feature>
<sequence length="140" mass="15381">MGLADLSKVEKYEPTPENPEWSKDSNNKAPILSSQQQTSKYKMKPAPPKEVEVPAKDQVALKLAKPKTAEQPEAFPHVQIGEKGKVNAPQQKPAPPKEVVVPAADQVTLKMAFKPKVAQFGEQPKIEEKPLKPAVIQQKA</sequence>
<evidence type="ECO:0000313" key="3">
    <source>
        <dbReference type="WBParaSite" id="nRc.2.0.1.t48135-RA"/>
    </source>
</evidence>
<protein>
    <submittedName>
        <fullName evidence="3">Uncharacterized protein</fullName>
    </submittedName>
</protein>